<comment type="caution">
    <text evidence="3">The sequence shown here is derived from an EMBL/GenBank/DDBJ whole genome shotgun (WGS) entry which is preliminary data.</text>
</comment>
<dbReference type="PANTHER" id="PTHR45947">
    <property type="entry name" value="SULFOQUINOVOSYL TRANSFERASE SQD2"/>
    <property type="match status" value="1"/>
</dbReference>
<dbReference type="Pfam" id="PF13439">
    <property type="entry name" value="Glyco_transf_4"/>
    <property type="match status" value="1"/>
</dbReference>
<dbReference type="OrthoDB" id="73743at2"/>
<keyword evidence="3" id="KW-0808">Transferase</keyword>
<dbReference type="InterPro" id="IPR050194">
    <property type="entry name" value="Glycosyltransferase_grp1"/>
</dbReference>
<name>A0A5R9GJ21_9BACL</name>
<dbReference type="GO" id="GO:0016757">
    <property type="term" value="F:glycosyltransferase activity"/>
    <property type="evidence" value="ECO:0007669"/>
    <property type="project" value="InterPro"/>
</dbReference>
<dbReference type="Gene3D" id="3.40.50.2000">
    <property type="entry name" value="Glycogen Phosphorylase B"/>
    <property type="match status" value="2"/>
</dbReference>
<dbReference type="EMBL" id="VCIW01000002">
    <property type="protein sequence ID" value="TLS53474.1"/>
    <property type="molecule type" value="Genomic_DNA"/>
</dbReference>
<sequence>MKRIAFVRLRYLPPSETFIYGELRRIRTVKPIVFARKRMNLKRFPYKKIKRLPNRPSKIVRAFRRRRVRLIHARFGNAGVSLLPVKRRLRIPMLTSFHGFDLPAKRSPRKAYHRKLPELFRAGEKFTVPSRHMKHKLIRWGCPRHKIKIMYSGIDLVRFPYVEREPRTEGVTVVGVGRLHKKKGFRYLVKAFRQVLEKHPTSRLVIIGEGEEGRRLKRLIRKWKLQDRVRLRGHIRHDKLTDLLRRADIFCLPSLTTKDGNQEGIPNSIKEAMATGLPVVSTKHGGIPELVGNGVEGILVPERSVKRLAEGLIALIEQPALREEMGRNGRAKVERRFDAVKQVKRLEDIYRRLLRKGR</sequence>
<evidence type="ECO:0000259" key="2">
    <source>
        <dbReference type="Pfam" id="PF13439"/>
    </source>
</evidence>
<organism evidence="3 4">
    <name type="scientific">Paenibacillus antri</name>
    <dbReference type="NCBI Taxonomy" id="2582848"/>
    <lineage>
        <taxon>Bacteria</taxon>
        <taxon>Bacillati</taxon>
        <taxon>Bacillota</taxon>
        <taxon>Bacilli</taxon>
        <taxon>Bacillales</taxon>
        <taxon>Paenibacillaceae</taxon>
        <taxon>Paenibacillus</taxon>
    </lineage>
</organism>
<feature type="domain" description="Glycosyl transferase family 1" evidence="1">
    <location>
        <begin position="169"/>
        <end position="331"/>
    </location>
</feature>
<dbReference type="AlphaFoldDB" id="A0A5R9GJ21"/>
<dbReference type="Pfam" id="PF00534">
    <property type="entry name" value="Glycos_transf_1"/>
    <property type="match status" value="1"/>
</dbReference>
<feature type="domain" description="Glycosyltransferase subfamily 4-like N-terminal" evidence="2">
    <location>
        <begin position="42"/>
        <end position="157"/>
    </location>
</feature>
<dbReference type="Proteomes" id="UP000309676">
    <property type="component" value="Unassembled WGS sequence"/>
</dbReference>
<dbReference type="PANTHER" id="PTHR45947:SF3">
    <property type="entry name" value="SULFOQUINOVOSYL TRANSFERASE SQD2"/>
    <property type="match status" value="1"/>
</dbReference>
<evidence type="ECO:0000259" key="1">
    <source>
        <dbReference type="Pfam" id="PF00534"/>
    </source>
</evidence>
<protein>
    <submittedName>
        <fullName evidence="3">Glycosyltransferase</fullName>
    </submittedName>
</protein>
<dbReference type="SUPFAM" id="SSF53756">
    <property type="entry name" value="UDP-Glycosyltransferase/glycogen phosphorylase"/>
    <property type="match status" value="1"/>
</dbReference>
<reference evidence="3 4" key="1">
    <citation type="submission" date="2019-05" db="EMBL/GenBank/DDBJ databases">
        <authorList>
            <person name="Narsing Rao M.P."/>
            <person name="Li W.J."/>
        </authorList>
    </citation>
    <scope>NUCLEOTIDE SEQUENCE [LARGE SCALE GENOMIC DNA]</scope>
    <source>
        <strain evidence="3 4">SYSU_K30003</strain>
    </source>
</reference>
<keyword evidence="4" id="KW-1185">Reference proteome</keyword>
<dbReference type="InterPro" id="IPR028098">
    <property type="entry name" value="Glyco_trans_4-like_N"/>
</dbReference>
<proteinExistence type="predicted"/>
<evidence type="ECO:0000313" key="3">
    <source>
        <dbReference type="EMBL" id="TLS53474.1"/>
    </source>
</evidence>
<evidence type="ECO:0000313" key="4">
    <source>
        <dbReference type="Proteomes" id="UP000309676"/>
    </source>
</evidence>
<dbReference type="RefSeq" id="WP_138192792.1">
    <property type="nucleotide sequence ID" value="NZ_VCIW01000002.1"/>
</dbReference>
<dbReference type="InterPro" id="IPR001296">
    <property type="entry name" value="Glyco_trans_1"/>
</dbReference>
<accession>A0A5R9GJ21</accession>
<gene>
    <name evidence="3" type="ORF">FE782_04165</name>
</gene>